<dbReference type="OrthoDB" id="4484996at2"/>
<evidence type="ECO:0008006" key="3">
    <source>
        <dbReference type="Google" id="ProtNLM"/>
    </source>
</evidence>
<protein>
    <recommendedName>
        <fullName evidence="3">DUF4352 domain-containing protein</fullName>
    </recommendedName>
</protein>
<name>A0A1H2LDY3_9ACTN</name>
<dbReference type="RefSeq" id="WP_046772017.1">
    <property type="nucleotide sequence ID" value="NZ_LBMC01000054.1"/>
</dbReference>
<gene>
    <name evidence="1" type="ORF">SAMN04488563_5897</name>
</gene>
<organism evidence="1 2">
    <name type="scientific">Jiangella alkaliphila</name>
    <dbReference type="NCBI Taxonomy" id="419479"/>
    <lineage>
        <taxon>Bacteria</taxon>
        <taxon>Bacillati</taxon>
        <taxon>Actinomycetota</taxon>
        <taxon>Actinomycetes</taxon>
        <taxon>Jiangellales</taxon>
        <taxon>Jiangellaceae</taxon>
        <taxon>Jiangella</taxon>
    </lineage>
</organism>
<sequence length="104" mass="10893">MEEFVPTEFAAFEEAPAYVRFTVTITNGTGQPFDPSTTFVTVSSGGAEASAVFDEGLEGAPLTPVLPGESVSWMEGFAVTDPADLVCQVTPSFDHLGELFVGGL</sequence>
<reference evidence="2" key="1">
    <citation type="submission" date="2016-10" db="EMBL/GenBank/DDBJ databases">
        <authorList>
            <person name="Varghese N."/>
            <person name="Submissions S."/>
        </authorList>
    </citation>
    <scope>NUCLEOTIDE SEQUENCE [LARGE SCALE GENOMIC DNA]</scope>
    <source>
        <strain evidence="2">DSM 45079</strain>
    </source>
</reference>
<dbReference type="Proteomes" id="UP000182977">
    <property type="component" value="Chromosome I"/>
</dbReference>
<dbReference type="STRING" id="419479.SAMN04488563_5897"/>
<dbReference type="AlphaFoldDB" id="A0A1H2LDY3"/>
<accession>A0A1H2LDY3</accession>
<evidence type="ECO:0000313" key="2">
    <source>
        <dbReference type="Proteomes" id="UP000182977"/>
    </source>
</evidence>
<proteinExistence type="predicted"/>
<keyword evidence="2" id="KW-1185">Reference proteome</keyword>
<evidence type="ECO:0000313" key="1">
    <source>
        <dbReference type="EMBL" id="SDU78945.1"/>
    </source>
</evidence>
<dbReference type="EMBL" id="LT629791">
    <property type="protein sequence ID" value="SDU78945.1"/>
    <property type="molecule type" value="Genomic_DNA"/>
</dbReference>